<dbReference type="OrthoDB" id="9994767at2759"/>
<protein>
    <submittedName>
        <fullName evidence="2">Uncharacterized protein</fullName>
    </submittedName>
</protein>
<organism evidence="2 3">
    <name type="scientific">Asbolus verrucosus</name>
    <name type="common">Desert ironclad beetle</name>
    <dbReference type="NCBI Taxonomy" id="1661398"/>
    <lineage>
        <taxon>Eukaryota</taxon>
        <taxon>Metazoa</taxon>
        <taxon>Ecdysozoa</taxon>
        <taxon>Arthropoda</taxon>
        <taxon>Hexapoda</taxon>
        <taxon>Insecta</taxon>
        <taxon>Pterygota</taxon>
        <taxon>Neoptera</taxon>
        <taxon>Endopterygota</taxon>
        <taxon>Coleoptera</taxon>
        <taxon>Polyphaga</taxon>
        <taxon>Cucujiformia</taxon>
        <taxon>Tenebrionidae</taxon>
        <taxon>Pimeliinae</taxon>
        <taxon>Asbolus</taxon>
    </lineage>
</organism>
<sequence>IECWLLKPNIKNLLTCSKNEKARRARERGKQKALAKKQHVDSIVRPSVDNDRNTDRIPAIRPNQLDLNCDTASGPSTSPGSQHINIAMAIDPTYPKKGMHSSSSFETSSSTVTTSTSSSSPGIVLPPPDISELEDESNVPPYMPIQGQRKTASLEKKQKKRQGWRLQTTIL</sequence>
<feature type="non-terminal residue" evidence="2">
    <location>
        <position position="1"/>
    </location>
</feature>
<dbReference type="Proteomes" id="UP000292052">
    <property type="component" value="Unassembled WGS sequence"/>
</dbReference>
<dbReference type="EMBL" id="QDEB01033966">
    <property type="protein sequence ID" value="RZC39498.1"/>
    <property type="molecule type" value="Genomic_DNA"/>
</dbReference>
<evidence type="ECO:0000256" key="1">
    <source>
        <dbReference type="SAM" id="MobiDB-lite"/>
    </source>
</evidence>
<comment type="caution">
    <text evidence="2">The sequence shown here is derived from an EMBL/GenBank/DDBJ whole genome shotgun (WGS) entry which is preliminary data.</text>
</comment>
<evidence type="ECO:0000313" key="2">
    <source>
        <dbReference type="EMBL" id="RZC39498.1"/>
    </source>
</evidence>
<feature type="region of interest" description="Disordered" evidence="1">
    <location>
        <begin position="90"/>
        <end position="171"/>
    </location>
</feature>
<reference evidence="2 3" key="1">
    <citation type="submission" date="2017-03" db="EMBL/GenBank/DDBJ databases">
        <title>Genome of the blue death feigning beetle - Asbolus verrucosus.</title>
        <authorList>
            <person name="Rider S.D."/>
        </authorList>
    </citation>
    <scope>NUCLEOTIDE SEQUENCE [LARGE SCALE GENOMIC DNA]</scope>
    <source>
        <strain evidence="2">Butters</strain>
        <tissue evidence="2">Head and leg muscle</tissue>
    </source>
</reference>
<evidence type="ECO:0000313" key="3">
    <source>
        <dbReference type="Proteomes" id="UP000292052"/>
    </source>
</evidence>
<accession>A0A482W4N0</accession>
<gene>
    <name evidence="2" type="ORF">BDFB_010313</name>
</gene>
<name>A0A482W4N0_ASBVE</name>
<proteinExistence type="predicted"/>
<feature type="compositionally biased region" description="Low complexity" evidence="1">
    <location>
        <begin position="101"/>
        <end position="120"/>
    </location>
</feature>
<dbReference type="AlphaFoldDB" id="A0A482W4N0"/>
<keyword evidence="3" id="KW-1185">Reference proteome</keyword>
<feature type="non-terminal residue" evidence="2">
    <location>
        <position position="171"/>
    </location>
</feature>